<comment type="caution">
    <text evidence="3">The sequence shown here is derived from an EMBL/GenBank/DDBJ whole genome shotgun (WGS) entry which is preliminary data.</text>
</comment>
<dbReference type="AlphaFoldDB" id="A0AAW1J0H1"/>
<feature type="chain" id="PRO_5043396505" description="Kazal-like domain-containing protein" evidence="1">
    <location>
        <begin position="22"/>
        <end position="83"/>
    </location>
</feature>
<evidence type="ECO:0000259" key="2">
    <source>
        <dbReference type="SMART" id="SM00280"/>
    </source>
</evidence>
<evidence type="ECO:0000313" key="3">
    <source>
        <dbReference type="EMBL" id="KAK9696341.1"/>
    </source>
</evidence>
<dbReference type="EMBL" id="JASPKY010000454">
    <property type="protein sequence ID" value="KAK9696341.1"/>
    <property type="molecule type" value="Genomic_DNA"/>
</dbReference>
<dbReference type="Gene3D" id="3.30.60.30">
    <property type="match status" value="1"/>
</dbReference>
<sequence>MKGGIAVTVLAVLLCTNIVLARRCPLFCRLVYDPVCGEDSKGNQHTHGSSCSLGVAICINPDIRFAAVSHYVLLKNLVYSVLF</sequence>
<keyword evidence="4" id="KW-1185">Reference proteome</keyword>
<reference evidence="3 4" key="1">
    <citation type="journal article" date="2024" name="BMC Genomics">
        <title>De novo assembly and annotation of Popillia japonica's genome with initial clues to its potential as an invasive pest.</title>
        <authorList>
            <person name="Cucini C."/>
            <person name="Boschi S."/>
            <person name="Funari R."/>
            <person name="Cardaioli E."/>
            <person name="Iannotti N."/>
            <person name="Marturano G."/>
            <person name="Paoli F."/>
            <person name="Bruttini M."/>
            <person name="Carapelli A."/>
            <person name="Frati F."/>
            <person name="Nardi F."/>
        </authorList>
    </citation>
    <scope>NUCLEOTIDE SEQUENCE [LARGE SCALE GENOMIC DNA]</scope>
    <source>
        <strain evidence="3">DMR45628</strain>
    </source>
</reference>
<dbReference type="Proteomes" id="UP001458880">
    <property type="component" value="Unassembled WGS sequence"/>
</dbReference>
<proteinExistence type="predicted"/>
<organism evidence="3 4">
    <name type="scientific">Popillia japonica</name>
    <name type="common">Japanese beetle</name>
    <dbReference type="NCBI Taxonomy" id="7064"/>
    <lineage>
        <taxon>Eukaryota</taxon>
        <taxon>Metazoa</taxon>
        <taxon>Ecdysozoa</taxon>
        <taxon>Arthropoda</taxon>
        <taxon>Hexapoda</taxon>
        <taxon>Insecta</taxon>
        <taxon>Pterygota</taxon>
        <taxon>Neoptera</taxon>
        <taxon>Endopterygota</taxon>
        <taxon>Coleoptera</taxon>
        <taxon>Polyphaga</taxon>
        <taxon>Scarabaeiformia</taxon>
        <taxon>Scarabaeidae</taxon>
        <taxon>Rutelinae</taxon>
        <taxon>Popillia</taxon>
    </lineage>
</organism>
<dbReference type="InterPro" id="IPR002350">
    <property type="entry name" value="Kazal_dom"/>
</dbReference>
<feature type="domain" description="Kazal-like" evidence="2">
    <location>
        <begin position="23"/>
        <end position="71"/>
    </location>
</feature>
<dbReference type="SMART" id="SM00280">
    <property type="entry name" value="KAZAL"/>
    <property type="match status" value="1"/>
</dbReference>
<name>A0AAW1J0H1_POPJA</name>
<feature type="signal peptide" evidence="1">
    <location>
        <begin position="1"/>
        <end position="21"/>
    </location>
</feature>
<dbReference type="InterPro" id="IPR036058">
    <property type="entry name" value="Kazal_dom_sf"/>
</dbReference>
<dbReference type="CDD" id="cd00104">
    <property type="entry name" value="KAZAL_FS"/>
    <property type="match status" value="1"/>
</dbReference>
<evidence type="ECO:0000256" key="1">
    <source>
        <dbReference type="SAM" id="SignalP"/>
    </source>
</evidence>
<gene>
    <name evidence="3" type="ORF">QE152_g31985</name>
</gene>
<evidence type="ECO:0000313" key="4">
    <source>
        <dbReference type="Proteomes" id="UP001458880"/>
    </source>
</evidence>
<protein>
    <recommendedName>
        <fullName evidence="2">Kazal-like domain-containing protein</fullName>
    </recommendedName>
</protein>
<dbReference type="SUPFAM" id="SSF100895">
    <property type="entry name" value="Kazal-type serine protease inhibitors"/>
    <property type="match status" value="1"/>
</dbReference>
<keyword evidence="1" id="KW-0732">Signal</keyword>
<accession>A0AAW1J0H1</accession>